<proteinExistence type="predicted"/>
<dbReference type="RefSeq" id="WP_244822245.1">
    <property type="nucleotide sequence ID" value="NZ_CP112998.1"/>
</dbReference>
<sequence>MPNKPEMEQLLDRKTAARYLRVSPGTLAVWDCTKRYDLRPLKVGRAVRYRRSDLDNFIERRLVR</sequence>
<feature type="domain" description="Helix-turn-helix" evidence="1">
    <location>
        <begin position="11"/>
        <end position="61"/>
    </location>
</feature>
<dbReference type="KEGG" id="dpf:ON006_29670"/>
<evidence type="ECO:0000313" key="2">
    <source>
        <dbReference type="EMBL" id="WAC11887.1"/>
    </source>
</evidence>
<dbReference type="Pfam" id="PF12728">
    <property type="entry name" value="HTH_17"/>
    <property type="match status" value="1"/>
</dbReference>
<reference evidence="2" key="1">
    <citation type="submission" date="2022-11" db="EMBL/GenBank/DDBJ databases">
        <title>Dyadobacter pollutisoli sp. nov., isolated from plastic dumped soil.</title>
        <authorList>
            <person name="Kim J.M."/>
            <person name="Kim K.R."/>
            <person name="Lee J.K."/>
            <person name="Hao L."/>
            <person name="Jeon C.O."/>
        </authorList>
    </citation>
    <scope>NUCLEOTIDE SEQUENCE</scope>
    <source>
        <strain evidence="2">U1</strain>
    </source>
</reference>
<organism evidence="2 3">
    <name type="scientific">Dyadobacter pollutisoli</name>
    <dbReference type="NCBI Taxonomy" id="2910158"/>
    <lineage>
        <taxon>Bacteria</taxon>
        <taxon>Pseudomonadati</taxon>
        <taxon>Bacteroidota</taxon>
        <taxon>Cytophagia</taxon>
        <taxon>Cytophagales</taxon>
        <taxon>Spirosomataceae</taxon>
        <taxon>Dyadobacter</taxon>
    </lineage>
</organism>
<dbReference type="InterPro" id="IPR009061">
    <property type="entry name" value="DNA-bd_dom_put_sf"/>
</dbReference>
<evidence type="ECO:0000313" key="3">
    <source>
        <dbReference type="Proteomes" id="UP001164653"/>
    </source>
</evidence>
<dbReference type="InterPro" id="IPR041657">
    <property type="entry name" value="HTH_17"/>
</dbReference>
<keyword evidence="3" id="KW-1185">Reference proteome</keyword>
<name>A0A9E8NBA0_9BACT</name>
<dbReference type="SUPFAM" id="SSF46955">
    <property type="entry name" value="Putative DNA-binding domain"/>
    <property type="match status" value="1"/>
</dbReference>
<gene>
    <name evidence="2" type="ORF">ON006_29670</name>
</gene>
<evidence type="ECO:0000259" key="1">
    <source>
        <dbReference type="Pfam" id="PF12728"/>
    </source>
</evidence>
<dbReference type="Proteomes" id="UP001164653">
    <property type="component" value="Chromosome"/>
</dbReference>
<protein>
    <submittedName>
        <fullName evidence="2">Helix-turn-helix domain-containing protein</fullName>
    </submittedName>
</protein>
<dbReference type="AlphaFoldDB" id="A0A9E8NBA0"/>
<dbReference type="EMBL" id="CP112998">
    <property type="protein sequence ID" value="WAC11887.1"/>
    <property type="molecule type" value="Genomic_DNA"/>
</dbReference>
<accession>A0A9E8NBA0</accession>